<evidence type="ECO:0000256" key="3">
    <source>
        <dbReference type="ARBA" id="ARBA00011233"/>
    </source>
</evidence>
<evidence type="ECO:0000313" key="7">
    <source>
        <dbReference type="Proteomes" id="UP000030832"/>
    </source>
</evidence>
<dbReference type="InterPro" id="IPR013785">
    <property type="entry name" value="Aldolase_TIM"/>
</dbReference>
<dbReference type="GO" id="GO:0016829">
    <property type="term" value="F:lyase activity"/>
    <property type="evidence" value="ECO:0007669"/>
    <property type="project" value="UniProtKB-KW"/>
</dbReference>
<dbReference type="NCBIfam" id="TIGR01182">
    <property type="entry name" value="eda"/>
    <property type="match status" value="1"/>
</dbReference>
<evidence type="ECO:0000256" key="4">
    <source>
        <dbReference type="ARBA" id="ARBA00023239"/>
    </source>
</evidence>
<dbReference type="CDD" id="cd00452">
    <property type="entry name" value="KDPG_aldolase"/>
    <property type="match status" value="1"/>
</dbReference>
<evidence type="ECO:0000256" key="5">
    <source>
        <dbReference type="ARBA" id="ARBA00023277"/>
    </source>
</evidence>
<dbReference type="Gene3D" id="3.20.20.70">
    <property type="entry name" value="Aldolase class I"/>
    <property type="match status" value="1"/>
</dbReference>
<comment type="similarity">
    <text evidence="2">Belongs to the KHG/KDPG aldolase family.</text>
</comment>
<dbReference type="SUPFAM" id="SSF51569">
    <property type="entry name" value="Aldolase"/>
    <property type="match status" value="1"/>
</dbReference>
<gene>
    <name evidence="6" type="ORF">LQ50_14125</name>
</gene>
<dbReference type="PANTHER" id="PTHR30246:SF1">
    <property type="entry name" value="2-DEHYDRO-3-DEOXY-6-PHOSPHOGALACTONATE ALDOLASE-RELATED"/>
    <property type="match status" value="1"/>
</dbReference>
<dbReference type="PANTHER" id="PTHR30246">
    <property type="entry name" value="2-KETO-3-DEOXY-6-PHOSPHOGLUCONATE ALDOLASE"/>
    <property type="match status" value="1"/>
</dbReference>
<dbReference type="AlphaFoldDB" id="A0A0B0IAI5"/>
<dbReference type="RefSeq" id="WP_034630094.1">
    <property type="nucleotide sequence ID" value="NZ_JRJU01000017.1"/>
</dbReference>
<keyword evidence="4" id="KW-0456">Lyase</keyword>
<dbReference type="OrthoDB" id="9802667at2"/>
<dbReference type="eggNOG" id="COG0800">
    <property type="taxonomic scope" value="Bacteria"/>
</dbReference>
<dbReference type="Proteomes" id="UP000030832">
    <property type="component" value="Unassembled WGS sequence"/>
</dbReference>
<sequence>MELIQQIQENAIVAVIRGAKPSDMLKIATALREGGVKTLEITVDTPKVMTLIEEVSTELDQEVIVGAGTVLDAETARMAILSGAKFIFSPTVNVDLIKLTKRYGAVSIPGALTPTEILKGYENGGDIIKVFPANAFGPAYIKDIKAPLPQIPLMPTGGVNLENIGEYMKHGAVAAGVGSTLVNTRGDLTKERLREITETARQMLARVKQARSSLN</sequence>
<name>A0A0B0IAI5_9BACI</name>
<comment type="caution">
    <text evidence="6">The sequence shown here is derived from an EMBL/GenBank/DDBJ whole genome shotgun (WGS) entry which is preliminary data.</text>
</comment>
<dbReference type="EMBL" id="JRJU01000017">
    <property type="protein sequence ID" value="KHF39578.1"/>
    <property type="molecule type" value="Genomic_DNA"/>
</dbReference>
<dbReference type="InterPro" id="IPR000887">
    <property type="entry name" value="Aldlse_KDPG_KHG"/>
</dbReference>
<reference evidence="6 7" key="1">
    <citation type="submission" date="2014-09" db="EMBL/GenBank/DDBJ databases">
        <title>Genome sequencing and annotation of Bacillus Okhensis strain Kh10-101T.</title>
        <authorList>
            <person name="Prakash J.S."/>
        </authorList>
    </citation>
    <scope>NUCLEOTIDE SEQUENCE [LARGE SCALE GENOMIC DNA]</scope>
    <source>
        <strain evidence="7">Kh10-101T</strain>
    </source>
</reference>
<protein>
    <submittedName>
        <fullName evidence="6">2-dehydro-3-deoxyphosphogluconate aldolase</fullName>
    </submittedName>
</protein>
<keyword evidence="7" id="KW-1185">Reference proteome</keyword>
<proteinExistence type="inferred from homology"/>
<dbReference type="Pfam" id="PF01081">
    <property type="entry name" value="Aldolase"/>
    <property type="match status" value="1"/>
</dbReference>
<evidence type="ECO:0000256" key="1">
    <source>
        <dbReference type="ARBA" id="ARBA00004761"/>
    </source>
</evidence>
<keyword evidence="5" id="KW-0119">Carbohydrate metabolism</keyword>
<comment type="pathway">
    <text evidence="1">Carbohydrate acid metabolism.</text>
</comment>
<dbReference type="STRING" id="333138.LQ50_14125"/>
<evidence type="ECO:0000256" key="2">
    <source>
        <dbReference type="ARBA" id="ARBA00006906"/>
    </source>
</evidence>
<organism evidence="6 7">
    <name type="scientific">Halalkalibacter okhensis</name>
    <dbReference type="NCBI Taxonomy" id="333138"/>
    <lineage>
        <taxon>Bacteria</taxon>
        <taxon>Bacillati</taxon>
        <taxon>Bacillota</taxon>
        <taxon>Bacilli</taxon>
        <taxon>Bacillales</taxon>
        <taxon>Bacillaceae</taxon>
        <taxon>Halalkalibacter</taxon>
    </lineage>
</organism>
<accession>A0A0B0IAI5</accession>
<evidence type="ECO:0000313" key="6">
    <source>
        <dbReference type="EMBL" id="KHF39578.1"/>
    </source>
</evidence>
<comment type="subunit">
    <text evidence="3">Homotrimer.</text>
</comment>